<dbReference type="InterPro" id="IPR050447">
    <property type="entry name" value="Erg6_SMT_methyltransf"/>
</dbReference>
<dbReference type="Pfam" id="PF08241">
    <property type="entry name" value="Methyltransf_11"/>
    <property type="match status" value="1"/>
</dbReference>
<dbReference type="GO" id="GO:0008757">
    <property type="term" value="F:S-adenosylmethionine-dependent methyltransferase activity"/>
    <property type="evidence" value="ECO:0007669"/>
    <property type="project" value="InterPro"/>
</dbReference>
<dbReference type="InterPro" id="IPR013216">
    <property type="entry name" value="Methyltransf_11"/>
</dbReference>
<evidence type="ECO:0000313" key="3">
    <source>
        <dbReference type="EMBL" id="KAK0320875.1"/>
    </source>
</evidence>
<dbReference type="InterPro" id="IPR029063">
    <property type="entry name" value="SAM-dependent_MTases_sf"/>
</dbReference>
<dbReference type="Proteomes" id="UP001168146">
    <property type="component" value="Unassembled WGS sequence"/>
</dbReference>
<dbReference type="SUPFAM" id="SSF53335">
    <property type="entry name" value="S-adenosyl-L-methionine-dependent methyltransferases"/>
    <property type="match status" value="1"/>
</dbReference>
<proteinExistence type="predicted"/>
<keyword evidence="1" id="KW-0808">Transferase</keyword>
<reference evidence="3" key="1">
    <citation type="submission" date="2021-12" db="EMBL/GenBank/DDBJ databases">
        <title>Black yeast isolated from Biological Soil Crust.</title>
        <authorList>
            <person name="Kurbessoian T."/>
        </authorList>
    </citation>
    <scope>NUCLEOTIDE SEQUENCE</scope>
    <source>
        <strain evidence="3">CCFEE 5208</strain>
    </source>
</reference>
<evidence type="ECO:0000256" key="1">
    <source>
        <dbReference type="ARBA" id="ARBA00022679"/>
    </source>
</evidence>
<name>A0AAN6FNG2_9PEZI</name>
<dbReference type="CDD" id="cd02440">
    <property type="entry name" value="AdoMet_MTases"/>
    <property type="match status" value="1"/>
</dbReference>
<gene>
    <name evidence="3" type="ORF">LTR82_008193</name>
</gene>
<dbReference type="AlphaFoldDB" id="A0AAN6FNG2"/>
<dbReference type="EMBL" id="JASUXU010000023">
    <property type="protein sequence ID" value="KAK0320875.1"/>
    <property type="molecule type" value="Genomic_DNA"/>
</dbReference>
<dbReference type="PANTHER" id="PTHR44068">
    <property type="entry name" value="ZGC:194242"/>
    <property type="match status" value="1"/>
</dbReference>
<evidence type="ECO:0000259" key="2">
    <source>
        <dbReference type="Pfam" id="PF08241"/>
    </source>
</evidence>
<organism evidence="3 4">
    <name type="scientific">Friedmanniomyces endolithicus</name>
    <dbReference type="NCBI Taxonomy" id="329885"/>
    <lineage>
        <taxon>Eukaryota</taxon>
        <taxon>Fungi</taxon>
        <taxon>Dikarya</taxon>
        <taxon>Ascomycota</taxon>
        <taxon>Pezizomycotina</taxon>
        <taxon>Dothideomycetes</taxon>
        <taxon>Dothideomycetidae</taxon>
        <taxon>Mycosphaerellales</taxon>
        <taxon>Teratosphaeriaceae</taxon>
        <taxon>Friedmanniomyces</taxon>
    </lineage>
</organism>
<feature type="domain" description="Methyltransferase type 11" evidence="2">
    <location>
        <begin position="54"/>
        <end position="138"/>
    </location>
</feature>
<evidence type="ECO:0000313" key="4">
    <source>
        <dbReference type="Proteomes" id="UP001168146"/>
    </source>
</evidence>
<sequence>MARRLRLRDMIGILVAGFTILFAILANGGSATPSVEDYYNSLESRLGHWLLLGNGLVVEGVDLTARHVCEAQRTIRQNGLEGQVTVRLGDYHDLPSTQYRNGSFDGVYTMETFVHADDPRKVLRNFHRLLRPGGVLVLHEADVRWDSEGLNEVLWLSHCQNTLKEGSYKQLLHETGFGEISLEDYSHNVLPLWRLFGVLRAIPYALLRLLGLQARFPNVMAGVETYRHWDQGRYVSVRAVKV</sequence>
<protein>
    <recommendedName>
        <fullName evidence="2">Methyltransferase type 11 domain-containing protein</fullName>
    </recommendedName>
</protein>
<dbReference type="PANTHER" id="PTHR44068:SF11">
    <property type="entry name" value="GERANYL DIPHOSPHATE 2-C-METHYLTRANSFERASE"/>
    <property type="match status" value="1"/>
</dbReference>
<comment type="caution">
    <text evidence="3">The sequence shown here is derived from an EMBL/GenBank/DDBJ whole genome shotgun (WGS) entry which is preliminary data.</text>
</comment>
<dbReference type="Gene3D" id="3.40.50.150">
    <property type="entry name" value="Vaccinia Virus protein VP39"/>
    <property type="match status" value="1"/>
</dbReference>
<accession>A0AAN6FNG2</accession>